<evidence type="ECO:0000313" key="3">
    <source>
        <dbReference type="Proteomes" id="UP001299970"/>
    </source>
</evidence>
<feature type="region of interest" description="Disordered" evidence="1">
    <location>
        <begin position="1"/>
        <end position="55"/>
    </location>
</feature>
<feature type="compositionally biased region" description="Acidic residues" evidence="1">
    <location>
        <begin position="46"/>
        <end position="55"/>
    </location>
</feature>
<comment type="caution">
    <text evidence="2">The sequence shown here is derived from an EMBL/GenBank/DDBJ whole genome shotgun (WGS) entry which is preliminary data.</text>
</comment>
<dbReference type="EMBL" id="JAKXMK010000023">
    <property type="protein sequence ID" value="MCH6169000.1"/>
    <property type="molecule type" value="Genomic_DNA"/>
</dbReference>
<organism evidence="2 3">
    <name type="scientific">Pseudonocardia alaniniphila</name>
    <dbReference type="NCBI Taxonomy" id="75291"/>
    <lineage>
        <taxon>Bacteria</taxon>
        <taxon>Bacillati</taxon>
        <taxon>Actinomycetota</taxon>
        <taxon>Actinomycetes</taxon>
        <taxon>Pseudonocardiales</taxon>
        <taxon>Pseudonocardiaceae</taxon>
        <taxon>Pseudonocardia</taxon>
    </lineage>
</organism>
<evidence type="ECO:0000256" key="1">
    <source>
        <dbReference type="SAM" id="MobiDB-lite"/>
    </source>
</evidence>
<keyword evidence="3" id="KW-1185">Reference proteome</keyword>
<proteinExistence type="predicted"/>
<dbReference type="Proteomes" id="UP001299970">
    <property type="component" value="Unassembled WGS sequence"/>
</dbReference>
<protein>
    <submittedName>
        <fullName evidence="2">Uncharacterized protein</fullName>
    </submittedName>
</protein>
<accession>A0ABS9TKD3</accession>
<reference evidence="2 3" key="1">
    <citation type="submission" date="2022-03" db="EMBL/GenBank/DDBJ databases">
        <title>Pseudonocardia alaer sp. nov., a novel actinomycete isolated from reed forest soil.</title>
        <authorList>
            <person name="Wang L."/>
        </authorList>
    </citation>
    <scope>NUCLEOTIDE SEQUENCE [LARGE SCALE GENOMIC DNA]</scope>
    <source>
        <strain evidence="2 3">Y-16303</strain>
    </source>
</reference>
<dbReference type="RefSeq" id="WP_241039644.1">
    <property type="nucleotide sequence ID" value="NZ_BAAAJF010000040.1"/>
</dbReference>
<evidence type="ECO:0000313" key="2">
    <source>
        <dbReference type="EMBL" id="MCH6169000.1"/>
    </source>
</evidence>
<sequence length="55" mass="5869">MPDDERDDQPTPGGDGFLADLLRQSTITGTEKDDPAQPPDSNGTPEQDEPDADEA</sequence>
<name>A0ABS9TKD3_9PSEU</name>
<gene>
    <name evidence="2" type="ORF">MMF94_25175</name>
</gene>